<dbReference type="GO" id="GO:0008236">
    <property type="term" value="F:serine-type peptidase activity"/>
    <property type="evidence" value="ECO:0007669"/>
    <property type="project" value="InterPro"/>
</dbReference>
<dbReference type="Gene3D" id="3.40.50.1820">
    <property type="entry name" value="alpha/beta hydrolase"/>
    <property type="match status" value="1"/>
</dbReference>
<dbReference type="PANTHER" id="PTHR11731:SF193">
    <property type="entry name" value="DIPEPTIDYL PEPTIDASE 9"/>
    <property type="match status" value="1"/>
</dbReference>
<dbReference type="InterPro" id="IPR050278">
    <property type="entry name" value="Serine_Prot_S9B/DPPIV"/>
</dbReference>
<keyword evidence="4" id="KW-1185">Reference proteome</keyword>
<dbReference type="OrthoDB" id="9812921at2"/>
<dbReference type="InterPro" id="IPR001375">
    <property type="entry name" value="Peptidase_S9_cat"/>
</dbReference>
<gene>
    <name evidence="3" type="ORF">DVS28_a3203</name>
</gene>
<evidence type="ECO:0000313" key="3">
    <source>
        <dbReference type="EMBL" id="AXV07879.1"/>
    </source>
</evidence>
<sequence>MSREEVRPVDLTAPDFPRLHARTQGFSLGVPRSLTVAAERTLFLRGEGDRPEQALWCLDGDGERLLADASTLMPADLAEDIPAEELARRERARERGSGIVAYATDTDADIAVFALSGKLMACDVASGLTEQLAVDGPVVDPRPSPDGRMIAYVEHEALWVVRADGTNAPRLLARDASPDVSWGLAEFVAGEEMGRTRGFWWAPDGRSLIAARVDTAPVQQWWIAGPVDPDARPVRIRYPAAGTPNADVTLSVVDLGGNRTDIDWDREALPYVADVVWTPAGPPLLVVQSRDQRRVAVLRVDPATGATDVLVDDVADPWIELVPGSPTRTPDGRLVRVVQVDDTRRIALGTGADERLLGDRGLTVASIVCASDDAVTVTAHVRATPWCTVVATVGTDGTTTILSDPDGVAGATGRPDRLAIVQRHLSDTTTTVTVDGTPLASNAQVAPELPVTVVGPVGGGDTPASLLLHPSGWTPADGPLPVLVDSYGGPHARRVLAAGGAHLTPSWFAANGFAVLVTDGPGAPGQSLAWEAAIHHDLATPPLQGQIDALHRAAEDHPGLLDLDRVGIRGWSFGGYLAALAVLRRPDVFHTAVSGAPVTDWTLYDTHYTERYLGVDATGQPYADSSIIDDAPALTRPLLLIHGLADDNVVAAHTLRLSRALLEAGRPHEVLPLSGVTHFTPNEAVNANLTALQLTFLQRTLGLDAPA</sequence>
<dbReference type="InterPro" id="IPR029058">
    <property type="entry name" value="AB_hydrolase_fold"/>
</dbReference>
<evidence type="ECO:0000259" key="2">
    <source>
        <dbReference type="Pfam" id="PF00930"/>
    </source>
</evidence>
<organism evidence="3 4">
    <name type="scientific">Euzebya pacifica</name>
    <dbReference type="NCBI Taxonomy" id="1608957"/>
    <lineage>
        <taxon>Bacteria</taxon>
        <taxon>Bacillati</taxon>
        <taxon>Actinomycetota</taxon>
        <taxon>Nitriliruptoria</taxon>
        <taxon>Euzebyales</taxon>
    </lineage>
</organism>
<dbReference type="EMBL" id="CP031165">
    <property type="protein sequence ID" value="AXV07879.1"/>
    <property type="molecule type" value="Genomic_DNA"/>
</dbReference>
<dbReference type="InterPro" id="IPR002469">
    <property type="entry name" value="Peptidase_S9B_N"/>
</dbReference>
<dbReference type="RefSeq" id="WP_114592306.1">
    <property type="nucleotide sequence ID" value="NZ_CP031165.1"/>
</dbReference>
<dbReference type="Pfam" id="PF00326">
    <property type="entry name" value="Peptidase_S9"/>
    <property type="match status" value="1"/>
</dbReference>
<dbReference type="SUPFAM" id="SSF82171">
    <property type="entry name" value="DPP6 N-terminal domain-like"/>
    <property type="match status" value="1"/>
</dbReference>
<dbReference type="GO" id="GO:0008239">
    <property type="term" value="F:dipeptidyl-peptidase activity"/>
    <property type="evidence" value="ECO:0007669"/>
    <property type="project" value="TreeGrafter"/>
</dbReference>
<protein>
    <submittedName>
        <fullName evidence="3">Peptidase</fullName>
    </submittedName>
</protein>
<dbReference type="Pfam" id="PF00930">
    <property type="entry name" value="DPPIV_N"/>
    <property type="match status" value="1"/>
</dbReference>
<name>A0A346Y082_9ACTN</name>
<reference evidence="3 4" key="1">
    <citation type="submission" date="2018-09" db="EMBL/GenBank/DDBJ databases">
        <title>Complete genome sequence of Euzebya sp. DY32-46 isolated from seawater of Pacific Ocean.</title>
        <authorList>
            <person name="Xu L."/>
            <person name="Wu Y.-H."/>
            <person name="Xu X.-W."/>
        </authorList>
    </citation>
    <scope>NUCLEOTIDE SEQUENCE [LARGE SCALE GENOMIC DNA]</scope>
    <source>
        <strain evidence="3 4">DY32-46</strain>
    </source>
</reference>
<evidence type="ECO:0000313" key="4">
    <source>
        <dbReference type="Proteomes" id="UP000264006"/>
    </source>
</evidence>
<proteinExistence type="predicted"/>
<dbReference type="KEGG" id="euz:DVS28_a3203"/>
<dbReference type="SUPFAM" id="SSF53474">
    <property type="entry name" value="alpha/beta-Hydrolases"/>
    <property type="match status" value="1"/>
</dbReference>
<evidence type="ECO:0000259" key="1">
    <source>
        <dbReference type="Pfam" id="PF00326"/>
    </source>
</evidence>
<feature type="domain" description="Peptidase S9 prolyl oligopeptidase catalytic" evidence="1">
    <location>
        <begin position="504"/>
        <end position="702"/>
    </location>
</feature>
<dbReference type="GO" id="GO:0006508">
    <property type="term" value="P:proteolysis"/>
    <property type="evidence" value="ECO:0007669"/>
    <property type="project" value="InterPro"/>
</dbReference>
<feature type="domain" description="Dipeptidylpeptidase IV N-terminal" evidence="2">
    <location>
        <begin position="115"/>
        <end position="348"/>
    </location>
</feature>
<dbReference type="AlphaFoldDB" id="A0A346Y082"/>
<dbReference type="Gene3D" id="2.140.10.30">
    <property type="entry name" value="Dipeptidylpeptidase IV, N-terminal domain"/>
    <property type="match status" value="1"/>
</dbReference>
<accession>A0A346Y082</accession>
<dbReference type="PANTHER" id="PTHR11731">
    <property type="entry name" value="PROTEASE FAMILY S9B,C DIPEPTIDYL-PEPTIDASE IV-RELATED"/>
    <property type="match status" value="1"/>
</dbReference>
<dbReference type="Proteomes" id="UP000264006">
    <property type="component" value="Chromosome"/>
</dbReference>